<protein>
    <submittedName>
        <fullName evidence="1">Uncharacterized protein</fullName>
    </submittedName>
</protein>
<accession>A0A511XQB6</accession>
<dbReference type="EMBL" id="BJYG01000073">
    <property type="protein sequence ID" value="GEN65114.1"/>
    <property type="molecule type" value="Genomic_DNA"/>
</dbReference>
<keyword evidence="2" id="KW-1185">Reference proteome</keyword>
<dbReference type="Proteomes" id="UP000321746">
    <property type="component" value="Unassembled WGS sequence"/>
</dbReference>
<sequence length="127" mass="14082">MFGAVAASPFQTQWLHALVANHALQAEIVLRRLLEKNTDASVTLHPPDTIYSLSSRSTLRLFRRSASTSLSSPVPKGARVVHWKVSPATKPHETQISPDHIMNHACCQSYSTLVWNHASAVKKIVYL</sequence>
<evidence type="ECO:0000313" key="2">
    <source>
        <dbReference type="Proteomes" id="UP000321746"/>
    </source>
</evidence>
<organism evidence="1 2">
    <name type="scientific">Acetobacter oeni</name>
    <dbReference type="NCBI Taxonomy" id="304077"/>
    <lineage>
        <taxon>Bacteria</taxon>
        <taxon>Pseudomonadati</taxon>
        <taxon>Pseudomonadota</taxon>
        <taxon>Alphaproteobacteria</taxon>
        <taxon>Acetobacterales</taxon>
        <taxon>Acetobacteraceae</taxon>
        <taxon>Acetobacter</taxon>
    </lineage>
</organism>
<comment type="caution">
    <text evidence="1">The sequence shown here is derived from an EMBL/GenBank/DDBJ whole genome shotgun (WGS) entry which is preliminary data.</text>
</comment>
<name>A0A511XQB6_9PROT</name>
<dbReference type="AlphaFoldDB" id="A0A511XQB6"/>
<gene>
    <name evidence="1" type="ORF">AOE01nite_33380</name>
</gene>
<reference evidence="1 2" key="1">
    <citation type="submission" date="2019-07" db="EMBL/GenBank/DDBJ databases">
        <title>Whole genome shotgun sequence of Acetobacter oeni NBRC 105207.</title>
        <authorList>
            <person name="Hosoyama A."/>
            <person name="Uohara A."/>
            <person name="Ohji S."/>
            <person name="Ichikawa N."/>
        </authorList>
    </citation>
    <scope>NUCLEOTIDE SEQUENCE [LARGE SCALE GENOMIC DNA]</scope>
    <source>
        <strain evidence="1 2">NBRC 105207</strain>
    </source>
</reference>
<evidence type="ECO:0000313" key="1">
    <source>
        <dbReference type="EMBL" id="GEN65114.1"/>
    </source>
</evidence>
<proteinExistence type="predicted"/>